<name>A0A4Q0P759_9FLAO</name>
<feature type="chain" id="PRO_5020365906" evidence="1">
    <location>
        <begin position="20"/>
        <end position="273"/>
    </location>
</feature>
<dbReference type="InterPro" id="IPR021255">
    <property type="entry name" value="DUF2807"/>
</dbReference>
<sequence>MKLKLLMLAVLAVTTSCSAQNKIKGDKDVMSIVGKLESGINTIEVGEGIELELAQSPNNSYILTTDRNLVTVIDFKVTDSVLVIKPNMRITAAKELKVYLKLDNPQHIILKKDAEFESPGLLEVADFSLTAYDSSKFEFKLNSSNTSFNLMGNSGGDCRLNTKKFNLKMADRTDLKGDYNAEEVTFTLADNSEFSPRGKTNTLQLTSSGKSDYNGSRFESKDGYVTLSGRTETEVYASNNLKVYAQDKARVKAYGKGDIKMEALKDDASIEKK</sequence>
<accession>A0A4Q0P759</accession>
<organism evidence="3 4">
    <name type="scientific">Leeuwenhoekiella aequorea</name>
    <dbReference type="NCBI Taxonomy" id="283736"/>
    <lineage>
        <taxon>Bacteria</taxon>
        <taxon>Pseudomonadati</taxon>
        <taxon>Bacteroidota</taxon>
        <taxon>Flavobacteriia</taxon>
        <taxon>Flavobacteriales</taxon>
        <taxon>Flavobacteriaceae</taxon>
        <taxon>Leeuwenhoekiella</taxon>
    </lineage>
</organism>
<gene>
    <name evidence="3" type="ORF">DSM00_1628</name>
</gene>
<dbReference type="Gene3D" id="2.160.20.120">
    <property type="match status" value="1"/>
</dbReference>
<feature type="domain" description="Putative auto-transporter adhesin head GIN" evidence="2">
    <location>
        <begin position="159"/>
        <end position="256"/>
    </location>
</feature>
<reference evidence="3 4" key="1">
    <citation type="submission" date="2018-07" db="EMBL/GenBank/DDBJ databases">
        <title>Leeuwenhoekiella genomics.</title>
        <authorList>
            <person name="Tahon G."/>
            <person name="Willems A."/>
        </authorList>
    </citation>
    <scope>NUCLEOTIDE SEQUENCE [LARGE SCALE GENOMIC DNA]</scope>
    <source>
        <strain evidence="3 4">LMG 22550</strain>
    </source>
</reference>
<dbReference type="AlphaFoldDB" id="A0A4Q0P759"/>
<dbReference type="Pfam" id="PF10988">
    <property type="entry name" value="DUF2807"/>
    <property type="match status" value="2"/>
</dbReference>
<dbReference type="OrthoDB" id="1418231at2"/>
<keyword evidence="1" id="KW-0732">Signal</keyword>
<dbReference type="Proteomes" id="UP000289238">
    <property type="component" value="Unassembled WGS sequence"/>
</dbReference>
<dbReference type="RefSeq" id="WP_128757521.1">
    <property type="nucleotide sequence ID" value="NZ_QOVM01000003.1"/>
</dbReference>
<comment type="caution">
    <text evidence="3">The sequence shown here is derived from an EMBL/GenBank/DDBJ whole genome shotgun (WGS) entry which is preliminary data.</text>
</comment>
<keyword evidence="4" id="KW-1185">Reference proteome</keyword>
<feature type="signal peptide" evidence="1">
    <location>
        <begin position="1"/>
        <end position="19"/>
    </location>
</feature>
<dbReference type="EMBL" id="QOVM01000003">
    <property type="protein sequence ID" value="RXG22530.1"/>
    <property type="molecule type" value="Genomic_DNA"/>
</dbReference>
<evidence type="ECO:0000259" key="2">
    <source>
        <dbReference type="Pfam" id="PF10988"/>
    </source>
</evidence>
<protein>
    <submittedName>
        <fullName evidence="3">Putative autotransporter adhesin-like protein</fullName>
    </submittedName>
</protein>
<proteinExistence type="predicted"/>
<evidence type="ECO:0000256" key="1">
    <source>
        <dbReference type="SAM" id="SignalP"/>
    </source>
</evidence>
<dbReference type="PROSITE" id="PS51257">
    <property type="entry name" value="PROKAR_LIPOPROTEIN"/>
    <property type="match status" value="1"/>
</dbReference>
<feature type="domain" description="Putative auto-transporter adhesin head GIN" evidence="2">
    <location>
        <begin position="41"/>
        <end position="153"/>
    </location>
</feature>
<evidence type="ECO:0000313" key="3">
    <source>
        <dbReference type="EMBL" id="RXG22530.1"/>
    </source>
</evidence>
<evidence type="ECO:0000313" key="4">
    <source>
        <dbReference type="Proteomes" id="UP000289238"/>
    </source>
</evidence>